<dbReference type="RefSeq" id="XP_018386636.1">
    <property type="nucleotide sequence ID" value="XM_018534402.1"/>
</dbReference>
<name>A0A177DNA0_ALTAL</name>
<keyword evidence="1" id="KW-0472">Membrane</keyword>
<dbReference type="OMA" id="QGPRGWD"/>
<organism evidence="2 3">
    <name type="scientific">Alternaria alternata</name>
    <name type="common">Alternaria rot fungus</name>
    <name type="synonym">Torula alternata</name>
    <dbReference type="NCBI Taxonomy" id="5599"/>
    <lineage>
        <taxon>Eukaryota</taxon>
        <taxon>Fungi</taxon>
        <taxon>Dikarya</taxon>
        <taxon>Ascomycota</taxon>
        <taxon>Pezizomycotina</taxon>
        <taxon>Dothideomycetes</taxon>
        <taxon>Pleosporomycetidae</taxon>
        <taxon>Pleosporales</taxon>
        <taxon>Pleosporineae</taxon>
        <taxon>Pleosporaceae</taxon>
        <taxon>Alternaria</taxon>
        <taxon>Alternaria sect. Alternaria</taxon>
        <taxon>Alternaria alternata complex</taxon>
    </lineage>
</organism>
<sequence length="135" mass="14463">MSFPNNLLSQSTWRQVGLGLTTMIFSLGTLAIVSPTTASKGLGVVPTSREGYEINEKSMVFLGIRDVAAALTLFWFYSERKTKEMGALTMAWVLVCVADAWVAAWGPNGFDNGVWGLCGAGLAMSFIGAGLFQSQ</sequence>
<keyword evidence="3" id="KW-1185">Reference proteome</keyword>
<gene>
    <name evidence="2" type="ORF">CC77DRAFT_934887</name>
</gene>
<dbReference type="KEGG" id="aalt:CC77DRAFT_934887"/>
<dbReference type="STRING" id="5599.A0A177DNA0"/>
<reference evidence="2 3" key="1">
    <citation type="submission" date="2016-05" db="EMBL/GenBank/DDBJ databases">
        <title>Comparative analysis of secretome profiles of manganese(II)-oxidizing ascomycete fungi.</title>
        <authorList>
            <consortium name="DOE Joint Genome Institute"/>
            <person name="Zeiner C.A."/>
            <person name="Purvine S.O."/>
            <person name="Zink E.M."/>
            <person name="Wu S."/>
            <person name="Pasa-Tolic L."/>
            <person name="Chaput D.L."/>
            <person name="Haridas S."/>
            <person name="Grigoriev I.V."/>
            <person name="Santelli C.M."/>
            <person name="Hansel C.M."/>
        </authorList>
    </citation>
    <scope>NUCLEOTIDE SEQUENCE [LARGE SCALE GENOMIC DNA]</scope>
    <source>
        <strain evidence="2 3">SRC1lrK2f</strain>
    </source>
</reference>
<dbReference type="GeneID" id="29119996"/>
<evidence type="ECO:0000313" key="3">
    <source>
        <dbReference type="Proteomes" id="UP000077248"/>
    </source>
</evidence>
<feature type="transmembrane region" description="Helical" evidence="1">
    <location>
        <begin position="16"/>
        <end position="38"/>
    </location>
</feature>
<accession>A0A177DNA0</accession>
<evidence type="ECO:0000256" key="1">
    <source>
        <dbReference type="SAM" id="Phobius"/>
    </source>
</evidence>
<feature type="transmembrane region" description="Helical" evidence="1">
    <location>
        <begin position="113"/>
        <end position="132"/>
    </location>
</feature>
<feature type="transmembrane region" description="Helical" evidence="1">
    <location>
        <begin position="89"/>
        <end position="107"/>
    </location>
</feature>
<evidence type="ECO:0008006" key="4">
    <source>
        <dbReference type="Google" id="ProtNLM"/>
    </source>
</evidence>
<proteinExistence type="predicted"/>
<feature type="transmembrane region" description="Helical" evidence="1">
    <location>
        <begin position="58"/>
        <end position="77"/>
    </location>
</feature>
<protein>
    <recommendedName>
        <fullName evidence="4">Integral membrane protein</fullName>
    </recommendedName>
</protein>
<dbReference type="InterPro" id="IPR025363">
    <property type="entry name" value="DUF4267"/>
</dbReference>
<evidence type="ECO:0000313" key="2">
    <source>
        <dbReference type="EMBL" id="OAG21215.1"/>
    </source>
</evidence>
<dbReference type="AlphaFoldDB" id="A0A177DNA0"/>
<dbReference type="Proteomes" id="UP000077248">
    <property type="component" value="Unassembled WGS sequence"/>
</dbReference>
<dbReference type="VEuPathDB" id="FungiDB:CC77DRAFT_934887"/>
<dbReference type="Pfam" id="PF14087">
    <property type="entry name" value="DUF4267"/>
    <property type="match status" value="1"/>
</dbReference>
<dbReference type="EMBL" id="KV441477">
    <property type="protein sequence ID" value="OAG21215.1"/>
    <property type="molecule type" value="Genomic_DNA"/>
</dbReference>
<keyword evidence="1" id="KW-0812">Transmembrane</keyword>
<keyword evidence="1" id="KW-1133">Transmembrane helix</keyword>